<organism evidence="1 2">
    <name type="scientific">Sphingobacterium corticibacterium</name>
    <dbReference type="NCBI Taxonomy" id="2484746"/>
    <lineage>
        <taxon>Bacteria</taxon>
        <taxon>Pseudomonadati</taxon>
        <taxon>Bacteroidota</taxon>
        <taxon>Sphingobacteriia</taxon>
        <taxon>Sphingobacteriales</taxon>
        <taxon>Sphingobacteriaceae</taxon>
        <taxon>Sphingobacterium</taxon>
    </lineage>
</organism>
<name>A0A4Q6XZ26_9SPHI</name>
<dbReference type="AlphaFoldDB" id="A0A4Q6XZ26"/>
<reference evidence="1 2" key="1">
    <citation type="submission" date="2019-02" db="EMBL/GenBank/DDBJ databases">
        <authorList>
            <person name="Li Y."/>
        </authorList>
    </citation>
    <scope>NUCLEOTIDE SEQUENCE [LARGE SCALE GENOMIC DNA]</scope>
    <source>
        <strain evidence="1 2">30C10-4-7</strain>
    </source>
</reference>
<dbReference type="EMBL" id="SGIT01000001">
    <property type="protein sequence ID" value="RZF62634.1"/>
    <property type="molecule type" value="Genomic_DNA"/>
</dbReference>
<evidence type="ECO:0000313" key="2">
    <source>
        <dbReference type="Proteomes" id="UP000292855"/>
    </source>
</evidence>
<evidence type="ECO:0000313" key="1">
    <source>
        <dbReference type="EMBL" id="RZF62634.1"/>
    </source>
</evidence>
<protein>
    <submittedName>
        <fullName evidence="1">DUF2851 family protein</fullName>
    </submittedName>
</protein>
<keyword evidence="2" id="KW-1185">Reference proteome</keyword>
<comment type="caution">
    <text evidence="1">The sequence shown here is derived from an EMBL/GenBank/DDBJ whole genome shotgun (WGS) entry which is preliminary data.</text>
</comment>
<sequence>MIAEELLHFVWQFRLFNQLELYSTDDEQIKIIQVGQCNEDAGPDFLFSQISIDGREWRGHVEIHVDGADWFKHQHHLDAVYNSVILHVVYQNAVPAFREDGTVIPCFELAPLINIGLLERYRGIMQNLHWIPCEKHLHKVDILHKTQAMQRMAAIRLEQRYRQIQDLLDETLDDWEKVLFLQLCRSFGMKVNAQPFLQLGKLADLSLIRKYRNDIFKMEAMIFGQAGFLADVPNEGYTKKLAEEYRYLKTIHSLKELKVFEWKFMRMRPYNFPTFRLAQLLALYGRTPFLFETLIHCKNMTDLNQILTNVSLSSFWKTHFVLGKTTSIHTTDLSQRFIEHIAINAVIPVLFSYGKYMGIDELQTRALAWLEKLNAEQNKITRKFSELTLSAISAADSQGLLQLKQNYCDQKKCLQCNIGLSLLKS</sequence>
<dbReference type="InterPro" id="IPR021272">
    <property type="entry name" value="DUF2851"/>
</dbReference>
<dbReference type="Proteomes" id="UP000292855">
    <property type="component" value="Unassembled WGS sequence"/>
</dbReference>
<dbReference type="OrthoDB" id="1005072at2"/>
<accession>A0A4Q6XZ26</accession>
<proteinExistence type="predicted"/>
<gene>
    <name evidence="1" type="ORF">EWE74_07525</name>
</gene>
<dbReference type="Pfam" id="PF11013">
    <property type="entry name" value="DUF2851"/>
    <property type="match status" value="1"/>
</dbReference>
<dbReference type="RefSeq" id="WP_130140859.1">
    <property type="nucleotide sequence ID" value="NZ_SGIT01000001.1"/>
</dbReference>